<organism evidence="7 8">
    <name type="scientific">Bifidobacterium callitrichidarum</name>
    <dbReference type="NCBI Taxonomy" id="2052941"/>
    <lineage>
        <taxon>Bacteria</taxon>
        <taxon>Bacillati</taxon>
        <taxon>Actinomycetota</taxon>
        <taxon>Actinomycetes</taxon>
        <taxon>Bifidobacteriales</taxon>
        <taxon>Bifidobacteriaceae</taxon>
        <taxon>Bifidobacterium</taxon>
    </lineage>
</organism>
<feature type="transmembrane region" description="Helical" evidence="6">
    <location>
        <begin position="172"/>
        <end position="191"/>
    </location>
</feature>
<protein>
    <submittedName>
        <fullName evidence="7">Hemolysin III</fullName>
    </submittedName>
</protein>
<feature type="binding site" evidence="5">
    <location>
        <position position="260"/>
    </location>
    <ligand>
        <name>Zn(2+)</name>
        <dbReference type="ChEBI" id="CHEBI:29105"/>
    </ligand>
</feature>
<comment type="caution">
    <text evidence="7">The sequence shown here is derived from an EMBL/GenBank/DDBJ whole genome shotgun (WGS) entry which is preliminary data.</text>
</comment>
<evidence type="ECO:0000256" key="6">
    <source>
        <dbReference type="SAM" id="Phobius"/>
    </source>
</evidence>
<proteinExistence type="predicted"/>
<reference evidence="7 8" key="1">
    <citation type="journal article" date="2018" name="Int. J. Syst. Evol. Microbiol.">
        <title>Bifidobacterium callitrichidarum sp. nov. from the faeces of the emperor tamarin (Saguinus imperator).</title>
        <authorList>
            <person name="Modesto M."/>
            <person name="Michelini S."/>
            <person name="Sansosti M.C."/>
            <person name="De Filippo C."/>
            <person name="Cavalieri D."/>
            <person name="Qvirist L."/>
            <person name="Andlid T."/>
            <person name="Spiezio C."/>
            <person name="Sandri C."/>
            <person name="Pascarelli S."/>
            <person name="Sgorbati B."/>
            <person name="Mattarelli P."/>
        </authorList>
    </citation>
    <scope>NUCLEOTIDE SEQUENCE [LARGE SCALE GENOMIC DNA]</scope>
    <source>
        <strain evidence="7 8">TRI 5</strain>
    </source>
</reference>
<evidence type="ECO:0000256" key="5">
    <source>
        <dbReference type="PIRSR" id="PIRSR604254-1"/>
    </source>
</evidence>
<accession>A0A2U2N868</accession>
<sequence length="287" mass="31800">MEAKRQAAIEAREQALKAKADAIRAKGQFKAEAIRAKAEVKARHALAKAENHALKVEGIAPAEVERKIRLDVHGRPKPLMRGWIHAIASPLSLAAGIVLICLAQGAGLKWACAVFMTASLVLFTNSAAYHLGDWSPRVTDVLRRIDHVNIFLLIAGTYTPVSFALEPFWRNFIIISMWACTLVALIIHVIWINAPRWLYTVVYIVFGIYGLAFMMLFWNSPYAGPAVVILLCSGGACYILGAIVYALRKPDPWPRIFGFHEIFHCGTVAGYACHMVAIYMVIVSLWS</sequence>
<dbReference type="Pfam" id="PF03006">
    <property type="entry name" value="HlyIII"/>
    <property type="match status" value="1"/>
</dbReference>
<keyword evidence="5" id="KW-0862">Zinc</keyword>
<dbReference type="GO" id="GO:0016020">
    <property type="term" value="C:membrane"/>
    <property type="evidence" value="ECO:0007669"/>
    <property type="project" value="UniProtKB-SubCell"/>
</dbReference>
<keyword evidence="2 6" id="KW-0812">Transmembrane</keyword>
<feature type="transmembrane region" description="Helical" evidence="6">
    <location>
        <begin position="225"/>
        <end position="248"/>
    </location>
</feature>
<dbReference type="Proteomes" id="UP000245876">
    <property type="component" value="Unassembled WGS sequence"/>
</dbReference>
<keyword evidence="5" id="KW-0479">Metal-binding</keyword>
<feature type="transmembrane region" description="Helical" evidence="6">
    <location>
        <begin position="268"/>
        <end position="286"/>
    </location>
</feature>
<feature type="transmembrane region" description="Helical" evidence="6">
    <location>
        <begin position="197"/>
        <end position="218"/>
    </location>
</feature>
<dbReference type="GO" id="GO:0046872">
    <property type="term" value="F:metal ion binding"/>
    <property type="evidence" value="ECO:0007669"/>
    <property type="project" value="UniProtKB-KW"/>
</dbReference>
<evidence type="ECO:0000256" key="1">
    <source>
        <dbReference type="ARBA" id="ARBA00004141"/>
    </source>
</evidence>
<keyword evidence="3 6" id="KW-1133">Transmembrane helix</keyword>
<evidence type="ECO:0000313" key="8">
    <source>
        <dbReference type="Proteomes" id="UP000245876"/>
    </source>
</evidence>
<dbReference type="PANTHER" id="PTHR20855">
    <property type="entry name" value="ADIPOR/PROGESTIN RECEPTOR-RELATED"/>
    <property type="match status" value="1"/>
</dbReference>
<comment type="subcellular location">
    <subcellularLocation>
        <location evidence="1">Membrane</location>
        <topology evidence="1">Multi-pass membrane protein</topology>
    </subcellularLocation>
</comment>
<dbReference type="PANTHER" id="PTHR20855:SF3">
    <property type="entry name" value="LD03007P"/>
    <property type="match status" value="1"/>
</dbReference>
<keyword evidence="8" id="KW-1185">Reference proteome</keyword>
<feature type="transmembrane region" description="Helical" evidence="6">
    <location>
        <begin position="148"/>
        <end position="165"/>
    </location>
</feature>
<name>A0A2U2N868_9BIFI</name>
<evidence type="ECO:0000256" key="2">
    <source>
        <dbReference type="ARBA" id="ARBA00022692"/>
    </source>
</evidence>
<feature type="binding site" evidence="5">
    <location>
        <position position="264"/>
    </location>
    <ligand>
        <name>Zn(2+)</name>
        <dbReference type="ChEBI" id="CHEBI:29105"/>
    </ligand>
</feature>
<evidence type="ECO:0000256" key="4">
    <source>
        <dbReference type="ARBA" id="ARBA00023136"/>
    </source>
</evidence>
<feature type="transmembrane region" description="Helical" evidence="6">
    <location>
        <begin position="110"/>
        <end position="128"/>
    </location>
</feature>
<dbReference type="OrthoDB" id="9813689at2"/>
<evidence type="ECO:0000313" key="7">
    <source>
        <dbReference type="EMBL" id="PWG65365.1"/>
    </source>
</evidence>
<gene>
    <name evidence="7" type="ORF">DF196_07220</name>
</gene>
<dbReference type="AlphaFoldDB" id="A0A2U2N868"/>
<evidence type="ECO:0000256" key="3">
    <source>
        <dbReference type="ARBA" id="ARBA00022989"/>
    </source>
</evidence>
<dbReference type="EMBL" id="QFFM01000013">
    <property type="protein sequence ID" value="PWG65365.1"/>
    <property type="molecule type" value="Genomic_DNA"/>
</dbReference>
<feature type="binding site" evidence="5">
    <location>
        <position position="130"/>
    </location>
    <ligand>
        <name>Zn(2+)</name>
        <dbReference type="ChEBI" id="CHEBI:29105"/>
    </ligand>
</feature>
<keyword evidence="4 6" id="KW-0472">Membrane</keyword>
<feature type="transmembrane region" description="Helical" evidence="6">
    <location>
        <begin position="83"/>
        <end position="103"/>
    </location>
</feature>
<dbReference type="InterPro" id="IPR004254">
    <property type="entry name" value="AdipoR/HlyIII-related"/>
</dbReference>